<feature type="non-terminal residue" evidence="1">
    <location>
        <position position="196"/>
    </location>
</feature>
<proteinExistence type="predicted"/>
<organism evidence="1 2">
    <name type="scientific">Coniosporium uncinatum</name>
    <dbReference type="NCBI Taxonomy" id="93489"/>
    <lineage>
        <taxon>Eukaryota</taxon>
        <taxon>Fungi</taxon>
        <taxon>Dikarya</taxon>
        <taxon>Ascomycota</taxon>
        <taxon>Pezizomycotina</taxon>
        <taxon>Dothideomycetes</taxon>
        <taxon>Dothideomycetes incertae sedis</taxon>
        <taxon>Coniosporium</taxon>
    </lineage>
</organism>
<accession>A0ACC3DM94</accession>
<dbReference type="EMBL" id="JAWDJW010002572">
    <property type="protein sequence ID" value="KAK3077719.1"/>
    <property type="molecule type" value="Genomic_DNA"/>
</dbReference>
<gene>
    <name evidence="1" type="ORF">LTS18_009489</name>
</gene>
<evidence type="ECO:0000313" key="2">
    <source>
        <dbReference type="Proteomes" id="UP001186974"/>
    </source>
</evidence>
<sequence length="196" mass="22091">MSPTPRKATPTKLQVPMRSFSSTSRAAYKTVEEAKSRHRSGPFSWKAGVLFLLTGCGMIVYFREEKARLERKRIADQNKGIGKPKVGGAFSLIDQNGRPFTSDTMRGKYALVYFGFTHCPDICPEELDKMAAMYDLVKAEVGDVVYPIFVSADPARDTPAVMKTYLKEFHPEFIGLTGDYEQVKEICKAYRVYFST</sequence>
<name>A0ACC3DM94_9PEZI</name>
<evidence type="ECO:0000313" key="1">
    <source>
        <dbReference type="EMBL" id="KAK3077719.1"/>
    </source>
</evidence>
<keyword evidence="2" id="KW-1185">Reference proteome</keyword>
<dbReference type="Proteomes" id="UP001186974">
    <property type="component" value="Unassembled WGS sequence"/>
</dbReference>
<comment type="caution">
    <text evidence="1">The sequence shown here is derived from an EMBL/GenBank/DDBJ whole genome shotgun (WGS) entry which is preliminary data.</text>
</comment>
<protein>
    <submittedName>
        <fullName evidence="1">Uncharacterized protein</fullName>
    </submittedName>
</protein>
<reference evidence="1" key="1">
    <citation type="submission" date="2024-09" db="EMBL/GenBank/DDBJ databases">
        <title>Black Yeasts Isolated from many extreme environments.</title>
        <authorList>
            <person name="Coleine C."/>
            <person name="Stajich J.E."/>
            <person name="Selbmann L."/>
        </authorList>
    </citation>
    <scope>NUCLEOTIDE SEQUENCE</scope>
    <source>
        <strain evidence="1">CCFEE 5737</strain>
    </source>
</reference>